<gene>
    <name evidence="7" type="ORF">NYZ99_12310</name>
</gene>
<sequence length="438" mass="48632">MQLRKIIDTTTMSGYQIMVVFLCFVLNMNDGMDVLVVSYTDPEIIEEWGLSKSEMGWVFSMGLIGMTLGSFFLAPFGDKIGRRKLFIIALILNTVGMISVYFVTSYPQILVLRVLTGLGIGGILPTMAAITSEYSNNASRDFNVGLIQGGWPLGAILTGFFAAWAVPEFGWRFAYLFAGSVSLLMLIAVYFLMPESLDFLANQSDDNKMQKIKRLLVRMNKGEYVETVELQPETEKEPSHSRNINLKKVLSIELKPSTLRLWTAIFFGFLTLYTLMSWVPGIAKDSGMPFEMATYAGMMLNLGALIGVIAMSYFANRFGPKRTILVFLLTAFCSMLLYANVGLTYMIMFILIFFIGFFVQGGFNTLFPIATRVYPAQIRSTGVGLAMGIGRFGAILGPLLFGVLSDWQLSIETLFTIFSVPLVIAALMAYSIPSKNLD</sequence>
<feature type="transmembrane region" description="Helical" evidence="5">
    <location>
        <begin position="173"/>
        <end position="193"/>
    </location>
</feature>
<feature type="transmembrane region" description="Helical" evidence="5">
    <location>
        <begin position="55"/>
        <end position="73"/>
    </location>
</feature>
<evidence type="ECO:0000256" key="3">
    <source>
        <dbReference type="ARBA" id="ARBA00022989"/>
    </source>
</evidence>
<keyword evidence="2 5" id="KW-0812">Transmembrane</keyword>
<organism evidence="7 8">
    <name type="scientific">Maribacter litopenaei</name>
    <dbReference type="NCBI Taxonomy" id="2976127"/>
    <lineage>
        <taxon>Bacteria</taxon>
        <taxon>Pseudomonadati</taxon>
        <taxon>Bacteroidota</taxon>
        <taxon>Flavobacteriia</taxon>
        <taxon>Flavobacteriales</taxon>
        <taxon>Flavobacteriaceae</taxon>
        <taxon>Maribacter</taxon>
    </lineage>
</organism>
<dbReference type="RefSeq" id="WP_260571453.1">
    <property type="nucleotide sequence ID" value="NZ_CP104205.1"/>
</dbReference>
<feature type="transmembrane region" description="Helical" evidence="5">
    <location>
        <begin position="142"/>
        <end position="167"/>
    </location>
</feature>
<dbReference type="CDD" id="cd17365">
    <property type="entry name" value="MFS_PcaK_like"/>
    <property type="match status" value="1"/>
</dbReference>
<evidence type="ECO:0000256" key="5">
    <source>
        <dbReference type="SAM" id="Phobius"/>
    </source>
</evidence>
<feature type="transmembrane region" description="Helical" evidence="5">
    <location>
        <begin position="345"/>
        <end position="370"/>
    </location>
</feature>
<keyword evidence="4 5" id="KW-0472">Membrane</keyword>
<feature type="transmembrane region" description="Helical" evidence="5">
    <location>
        <begin position="295"/>
        <end position="315"/>
    </location>
</feature>
<comment type="subcellular location">
    <subcellularLocation>
        <location evidence="1">Membrane</location>
        <topology evidence="1">Multi-pass membrane protein</topology>
    </subcellularLocation>
</comment>
<feature type="transmembrane region" description="Helical" evidence="5">
    <location>
        <begin position="382"/>
        <end position="401"/>
    </location>
</feature>
<dbReference type="PANTHER" id="PTHR23508">
    <property type="entry name" value="CARBOXYLIC ACID TRANSPORTER PROTEIN HOMOLOG"/>
    <property type="match status" value="1"/>
</dbReference>
<dbReference type="PROSITE" id="PS00217">
    <property type="entry name" value="SUGAR_TRANSPORT_2"/>
    <property type="match status" value="1"/>
</dbReference>
<evidence type="ECO:0000256" key="4">
    <source>
        <dbReference type="ARBA" id="ARBA00023136"/>
    </source>
</evidence>
<keyword evidence="8" id="KW-1185">Reference proteome</keyword>
<proteinExistence type="predicted"/>
<feature type="domain" description="Major facilitator superfamily (MFS) profile" evidence="6">
    <location>
        <begin position="19"/>
        <end position="437"/>
    </location>
</feature>
<protein>
    <submittedName>
        <fullName evidence="7">MFS transporter</fullName>
    </submittedName>
</protein>
<feature type="transmembrane region" description="Helical" evidence="5">
    <location>
        <begin position="322"/>
        <end position="339"/>
    </location>
</feature>
<feature type="transmembrane region" description="Helical" evidence="5">
    <location>
        <begin position="261"/>
        <end position="283"/>
    </location>
</feature>
<evidence type="ECO:0000256" key="1">
    <source>
        <dbReference type="ARBA" id="ARBA00004141"/>
    </source>
</evidence>
<dbReference type="InterPro" id="IPR020846">
    <property type="entry name" value="MFS_dom"/>
</dbReference>
<feature type="transmembrane region" description="Helical" evidence="5">
    <location>
        <begin position="110"/>
        <end position="130"/>
    </location>
</feature>
<reference evidence="7" key="1">
    <citation type="submission" date="2022-09" db="EMBL/GenBank/DDBJ databases">
        <title>Maribacter litopenaei sp. nov., isolated from the intestinal tract of the Pacific White Shrimp, Litopenaeus vannamei.</title>
        <authorList>
            <person name="Kim S.Y."/>
            <person name="Hwang C.Y."/>
        </authorList>
    </citation>
    <scope>NUCLEOTIDE SEQUENCE</scope>
    <source>
        <strain evidence="7">HL-LV01</strain>
    </source>
</reference>
<dbReference type="InterPro" id="IPR005829">
    <property type="entry name" value="Sugar_transporter_CS"/>
</dbReference>
<evidence type="ECO:0000313" key="8">
    <source>
        <dbReference type="Proteomes" id="UP001059209"/>
    </source>
</evidence>
<dbReference type="PANTHER" id="PTHR23508:SF10">
    <property type="entry name" value="CARBOXYLIC ACID TRANSPORTER PROTEIN HOMOLOG"/>
    <property type="match status" value="1"/>
</dbReference>
<evidence type="ECO:0000313" key="7">
    <source>
        <dbReference type="EMBL" id="UWX53902.1"/>
    </source>
</evidence>
<feature type="transmembrane region" description="Helical" evidence="5">
    <location>
        <begin position="413"/>
        <end position="432"/>
    </location>
</feature>
<dbReference type="Pfam" id="PF07690">
    <property type="entry name" value="MFS_1"/>
    <property type="match status" value="1"/>
</dbReference>
<name>A0ABY5Y4F1_9FLAO</name>
<evidence type="ECO:0000256" key="2">
    <source>
        <dbReference type="ARBA" id="ARBA00022692"/>
    </source>
</evidence>
<dbReference type="InterPro" id="IPR011701">
    <property type="entry name" value="MFS"/>
</dbReference>
<evidence type="ECO:0000259" key="6">
    <source>
        <dbReference type="PROSITE" id="PS50850"/>
    </source>
</evidence>
<dbReference type="EMBL" id="CP104205">
    <property type="protein sequence ID" value="UWX53902.1"/>
    <property type="molecule type" value="Genomic_DNA"/>
</dbReference>
<dbReference type="Proteomes" id="UP001059209">
    <property type="component" value="Chromosome"/>
</dbReference>
<dbReference type="InterPro" id="IPR036259">
    <property type="entry name" value="MFS_trans_sf"/>
</dbReference>
<accession>A0ABY5Y4F1</accession>
<feature type="transmembrane region" description="Helical" evidence="5">
    <location>
        <begin position="85"/>
        <end position="104"/>
    </location>
</feature>
<dbReference type="Gene3D" id="1.20.1250.20">
    <property type="entry name" value="MFS general substrate transporter like domains"/>
    <property type="match status" value="1"/>
</dbReference>
<feature type="transmembrane region" description="Helical" evidence="5">
    <location>
        <begin position="12"/>
        <end position="29"/>
    </location>
</feature>
<dbReference type="SUPFAM" id="SSF103473">
    <property type="entry name" value="MFS general substrate transporter"/>
    <property type="match status" value="1"/>
</dbReference>
<keyword evidence="3 5" id="KW-1133">Transmembrane helix</keyword>
<dbReference type="PROSITE" id="PS50850">
    <property type="entry name" value="MFS"/>
    <property type="match status" value="1"/>
</dbReference>